<dbReference type="AlphaFoldDB" id="A0A645AU36"/>
<protein>
    <submittedName>
        <fullName evidence="1">Uncharacterized protein</fullName>
    </submittedName>
</protein>
<name>A0A645AU36_9ZZZZ</name>
<reference evidence="1" key="1">
    <citation type="submission" date="2019-08" db="EMBL/GenBank/DDBJ databases">
        <authorList>
            <person name="Kucharzyk K."/>
            <person name="Murdoch R.W."/>
            <person name="Higgins S."/>
            <person name="Loffler F."/>
        </authorList>
    </citation>
    <scope>NUCLEOTIDE SEQUENCE</scope>
</reference>
<dbReference type="InterPro" id="IPR027304">
    <property type="entry name" value="Trigger_fact/SurA_dom_sf"/>
</dbReference>
<dbReference type="EMBL" id="VSSQ01015443">
    <property type="protein sequence ID" value="MPM55801.1"/>
    <property type="molecule type" value="Genomic_DNA"/>
</dbReference>
<comment type="caution">
    <text evidence="1">The sequence shown here is derived from an EMBL/GenBank/DDBJ whole genome shotgun (WGS) entry which is preliminary data.</text>
</comment>
<proteinExistence type="predicted"/>
<sequence length="218" mass="24542">MKNIVRNKLAYFLILLILISSTFGISFAVNNNLFYQMGLLQKGKITGNQVPDAFGETEYKITANNFKISIEDFNYTVKELQLAGMEAEKAEEQAAKLLIEKYAVYNAAVAANCIAGDEAVRAVIEDTKAGIERASNKADFYDFLSGVGMTADEYWESQFSNVKIYESIALYKEQCYQSFLQKGSEADSRSDVAEDKWDQYWDNTVAELISSENVQIKE</sequence>
<accession>A0A645AU36</accession>
<organism evidence="1">
    <name type="scientific">bioreactor metagenome</name>
    <dbReference type="NCBI Taxonomy" id="1076179"/>
    <lineage>
        <taxon>unclassified sequences</taxon>
        <taxon>metagenomes</taxon>
        <taxon>ecological metagenomes</taxon>
    </lineage>
</organism>
<evidence type="ECO:0000313" key="1">
    <source>
        <dbReference type="EMBL" id="MPM55801.1"/>
    </source>
</evidence>
<gene>
    <name evidence="1" type="ORF">SDC9_102598</name>
</gene>
<dbReference type="SUPFAM" id="SSF109998">
    <property type="entry name" value="Triger factor/SurA peptide-binding domain-like"/>
    <property type="match status" value="1"/>
</dbReference>